<dbReference type="OrthoDB" id="2830at2157"/>
<dbReference type="Proteomes" id="UP000243338">
    <property type="component" value="Unassembled WGS sequence"/>
</dbReference>
<reference evidence="5" key="1">
    <citation type="submission" date="2016-10" db="EMBL/GenBank/DDBJ databases">
        <authorList>
            <person name="Varghese N."/>
            <person name="Submissions S."/>
        </authorList>
    </citation>
    <scope>NUCLEOTIDE SEQUENCE [LARGE SCALE GENOMIC DNA]</scope>
    <source>
        <strain evidence="5">SLH 33</strain>
    </source>
</reference>
<evidence type="ECO:0000313" key="5">
    <source>
        <dbReference type="Proteomes" id="UP000243338"/>
    </source>
</evidence>
<feature type="modified residue" description="4-aspartylphosphate" evidence="2">
    <location>
        <position position="55"/>
    </location>
</feature>
<evidence type="ECO:0000256" key="2">
    <source>
        <dbReference type="PROSITE-ProRule" id="PRU00169"/>
    </source>
</evidence>
<dbReference type="InterPro" id="IPR050595">
    <property type="entry name" value="Bact_response_regulator"/>
</dbReference>
<feature type="domain" description="Response regulatory" evidence="3">
    <location>
        <begin position="5"/>
        <end position="120"/>
    </location>
</feature>
<keyword evidence="1 2" id="KW-0597">Phosphoprotein</keyword>
<dbReference type="RefSeq" id="WP_091689897.1">
    <property type="nucleotide sequence ID" value="NZ_CAAGSJ010000005.1"/>
</dbReference>
<accession>A0A1I0A1C2</accession>
<dbReference type="CDD" id="cd17534">
    <property type="entry name" value="REC_DC-like"/>
    <property type="match status" value="1"/>
</dbReference>
<evidence type="ECO:0000259" key="3">
    <source>
        <dbReference type="PROSITE" id="PS50110"/>
    </source>
</evidence>
<dbReference type="EMBL" id="FOHQ01000003">
    <property type="protein sequence ID" value="SES87465.1"/>
    <property type="molecule type" value="Genomic_DNA"/>
</dbReference>
<dbReference type="SMART" id="SM00448">
    <property type="entry name" value="REC"/>
    <property type="match status" value="1"/>
</dbReference>
<protein>
    <submittedName>
        <fullName evidence="4">CheY chemotaxis protein or a CheY-like REC (Receiver) domain</fullName>
    </submittedName>
</protein>
<dbReference type="PANTHER" id="PTHR44591:SF3">
    <property type="entry name" value="RESPONSE REGULATORY DOMAIN-CONTAINING PROTEIN"/>
    <property type="match status" value="1"/>
</dbReference>
<keyword evidence="5" id="KW-1185">Reference proteome</keyword>
<dbReference type="PANTHER" id="PTHR44591">
    <property type="entry name" value="STRESS RESPONSE REGULATOR PROTEIN 1"/>
    <property type="match status" value="1"/>
</dbReference>
<proteinExistence type="predicted"/>
<evidence type="ECO:0000313" key="4">
    <source>
        <dbReference type="EMBL" id="SES87465.1"/>
    </source>
</evidence>
<evidence type="ECO:0000256" key="1">
    <source>
        <dbReference type="ARBA" id="ARBA00022553"/>
    </source>
</evidence>
<sequence length="140" mass="15591">MKSKKIVVVEVELIVGMMIKLKLEKMGYSVTGFASKGKDAISMVDAIHPDLILMDIRLKGGMDGIETAMRIRDSYSIPIVFITADSSKETRERANLVGHQGYLTKPFMDEDLGYIVHSVFYNSVDRAGEVNETKSLLCKT</sequence>
<dbReference type="InterPro" id="IPR011006">
    <property type="entry name" value="CheY-like_superfamily"/>
</dbReference>
<gene>
    <name evidence="4" type="ORF">SAMN04488587_1407</name>
</gene>
<dbReference type="InterPro" id="IPR001789">
    <property type="entry name" value="Sig_transdc_resp-reg_receiver"/>
</dbReference>
<dbReference type="PROSITE" id="PS50110">
    <property type="entry name" value="RESPONSE_REGULATORY"/>
    <property type="match status" value="1"/>
</dbReference>
<dbReference type="GO" id="GO:0000160">
    <property type="term" value="P:phosphorelay signal transduction system"/>
    <property type="evidence" value="ECO:0007669"/>
    <property type="project" value="InterPro"/>
</dbReference>
<name>A0A1I0A1C2_9EURY</name>
<dbReference type="AlphaFoldDB" id="A0A1I0A1C2"/>
<dbReference type="STRING" id="1353158.SAMN04488587_1407"/>
<dbReference type="Gene3D" id="3.40.50.2300">
    <property type="match status" value="1"/>
</dbReference>
<organism evidence="4 5">
    <name type="scientific">Methanococcoides vulcani</name>
    <dbReference type="NCBI Taxonomy" id="1353158"/>
    <lineage>
        <taxon>Archaea</taxon>
        <taxon>Methanobacteriati</taxon>
        <taxon>Methanobacteriota</taxon>
        <taxon>Stenosarchaea group</taxon>
        <taxon>Methanomicrobia</taxon>
        <taxon>Methanosarcinales</taxon>
        <taxon>Methanosarcinaceae</taxon>
        <taxon>Methanococcoides</taxon>
    </lineage>
</organism>
<dbReference type="SUPFAM" id="SSF52172">
    <property type="entry name" value="CheY-like"/>
    <property type="match status" value="1"/>
</dbReference>
<dbReference type="Pfam" id="PF00072">
    <property type="entry name" value="Response_reg"/>
    <property type="match status" value="1"/>
</dbReference>